<accession>A0A9D1AMN7</accession>
<reference evidence="2" key="1">
    <citation type="submission" date="2020-10" db="EMBL/GenBank/DDBJ databases">
        <authorList>
            <person name="Gilroy R."/>
        </authorList>
    </citation>
    <scope>NUCLEOTIDE SEQUENCE</scope>
    <source>
        <strain evidence="2">ChiSxjej1B13-7958</strain>
    </source>
</reference>
<sequence>MLPNDTQQGAAMNQQMQQQTAQPVFQAQQQQQQQQQQQGAYYAQEYIHKDDYAEDRRNALMKKTKLQSVRDAVEQVMPNAYHMIDQVRAEENESQRHTKLHHSRGTQLTSGPQGKVLEFDIAGSSFKQFRTEHLGFKGKGSSAKDYMKYKESRLAKILEWIPGGSLVNRILRSNSKKKAELKAKSNLRKLNAGAISEDMLSEDALHNVEVLKKWNSRIGDSQSVTIGGKTKKHKHIRKVVKGNKTRITMAGPLSMKGMRNAGEYSIENLREYMLAMGQDYLRNIMRGWASDPTAQPHDIWLKIRGHSRGGVASVEGAMMIKQWLHENYPQYEDRVKFDLTQYDPVPGFGSNSGTHQKVDVKNDTQAQQNKKMRALGDSAQTTVVYSMHTEHSLFFTPQQVANTNRIILTPYAHSVGLAEVDRQASSQQRDAHRVTFTDAATQEAYRLGSLNELPEGVYVLDENKTLVQLHDLSQWIAIRDSVLKNASGQEGRHEVITEAVSTWFHTHSAPAAAPAAGANG</sequence>
<evidence type="ECO:0000313" key="2">
    <source>
        <dbReference type="EMBL" id="HIR47224.1"/>
    </source>
</evidence>
<protein>
    <submittedName>
        <fullName evidence="2">Uncharacterized protein</fullName>
    </submittedName>
</protein>
<evidence type="ECO:0000256" key="1">
    <source>
        <dbReference type="SAM" id="MobiDB-lite"/>
    </source>
</evidence>
<evidence type="ECO:0000313" key="3">
    <source>
        <dbReference type="Proteomes" id="UP000824242"/>
    </source>
</evidence>
<name>A0A9D1AMN7_9FIRM</name>
<organism evidence="2 3">
    <name type="scientific">Candidatus Caccousia avicola</name>
    <dbReference type="NCBI Taxonomy" id="2840721"/>
    <lineage>
        <taxon>Bacteria</taxon>
        <taxon>Bacillati</taxon>
        <taxon>Bacillota</taxon>
        <taxon>Clostridia</taxon>
        <taxon>Eubacteriales</taxon>
        <taxon>Oscillospiraceae</taxon>
        <taxon>Oscillospiraceae incertae sedis</taxon>
        <taxon>Candidatus Caccousia</taxon>
    </lineage>
</organism>
<feature type="region of interest" description="Disordered" evidence="1">
    <location>
        <begin position="1"/>
        <end position="21"/>
    </location>
</feature>
<dbReference type="Proteomes" id="UP000824242">
    <property type="component" value="Unassembled WGS sequence"/>
</dbReference>
<dbReference type="EMBL" id="DVGZ01000061">
    <property type="protein sequence ID" value="HIR47224.1"/>
    <property type="molecule type" value="Genomic_DNA"/>
</dbReference>
<feature type="compositionally biased region" description="Low complexity" evidence="1">
    <location>
        <begin position="7"/>
        <end position="21"/>
    </location>
</feature>
<gene>
    <name evidence="2" type="ORF">IAB89_06135</name>
</gene>
<feature type="region of interest" description="Disordered" evidence="1">
    <location>
        <begin position="91"/>
        <end position="112"/>
    </location>
</feature>
<dbReference type="AlphaFoldDB" id="A0A9D1AMN7"/>
<comment type="caution">
    <text evidence="2">The sequence shown here is derived from an EMBL/GenBank/DDBJ whole genome shotgun (WGS) entry which is preliminary data.</text>
</comment>
<proteinExistence type="predicted"/>
<reference evidence="2" key="2">
    <citation type="journal article" date="2021" name="PeerJ">
        <title>Extensive microbial diversity within the chicken gut microbiome revealed by metagenomics and culture.</title>
        <authorList>
            <person name="Gilroy R."/>
            <person name="Ravi A."/>
            <person name="Getino M."/>
            <person name="Pursley I."/>
            <person name="Horton D.L."/>
            <person name="Alikhan N.F."/>
            <person name="Baker D."/>
            <person name="Gharbi K."/>
            <person name="Hall N."/>
            <person name="Watson M."/>
            <person name="Adriaenssens E.M."/>
            <person name="Foster-Nyarko E."/>
            <person name="Jarju S."/>
            <person name="Secka A."/>
            <person name="Antonio M."/>
            <person name="Oren A."/>
            <person name="Chaudhuri R.R."/>
            <person name="La Ragione R."/>
            <person name="Hildebrand F."/>
            <person name="Pallen M.J."/>
        </authorList>
    </citation>
    <scope>NUCLEOTIDE SEQUENCE</scope>
    <source>
        <strain evidence="2">ChiSxjej1B13-7958</strain>
    </source>
</reference>